<evidence type="ECO:0000256" key="3">
    <source>
        <dbReference type="ARBA" id="ARBA00022448"/>
    </source>
</evidence>
<name>A0ABR3PPI2_9PEZI</name>
<feature type="transmembrane region" description="Helical" evidence="8">
    <location>
        <begin position="12"/>
        <end position="32"/>
    </location>
</feature>
<feature type="transmembrane region" description="Helical" evidence="8">
    <location>
        <begin position="430"/>
        <end position="451"/>
    </location>
</feature>
<keyword evidence="11" id="KW-1185">Reference proteome</keyword>
<evidence type="ECO:0000256" key="6">
    <source>
        <dbReference type="ARBA" id="ARBA00023136"/>
    </source>
</evidence>
<dbReference type="Gene3D" id="1.20.1250.20">
    <property type="entry name" value="MFS general substrate transporter like domains"/>
    <property type="match status" value="1"/>
</dbReference>
<evidence type="ECO:0000259" key="9">
    <source>
        <dbReference type="PROSITE" id="PS50850"/>
    </source>
</evidence>
<dbReference type="RefSeq" id="XP_069204310.1">
    <property type="nucleotide sequence ID" value="XM_069344044.1"/>
</dbReference>
<keyword evidence="4 8" id="KW-0812">Transmembrane</keyword>
<evidence type="ECO:0000256" key="7">
    <source>
        <dbReference type="RuleBase" id="RU003346"/>
    </source>
</evidence>
<dbReference type="InterPro" id="IPR003663">
    <property type="entry name" value="Sugar/inositol_transpt"/>
</dbReference>
<comment type="subcellular location">
    <subcellularLocation>
        <location evidence="1">Membrane</location>
        <topology evidence="1">Multi-pass membrane protein</topology>
    </subcellularLocation>
</comment>
<dbReference type="Pfam" id="PF00083">
    <property type="entry name" value="Sugar_tr"/>
    <property type="match status" value="1"/>
</dbReference>
<keyword evidence="5 8" id="KW-1133">Transmembrane helix</keyword>
<dbReference type="GeneID" id="95978106"/>
<feature type="transmembrane region" description="Helical" evidence="8">
    <location>
        <begin position="145"/>
        <end position="166"/>
    </location>
</feature>
<dbReference type="SUPFAM" id="SSF103473">
    <property type="entry name" value="MFS general substrate transporter"/>
    <property type="match status" value="1"/>
</dbReference>
<feature type="transmembrane region" description="Helical" evidence="8">
    <location>
        <begin position="113"/>
        <end position="133"/>
    </location>
</feature>
<evidence type="ECO:0000313" key="10">
    <source>
        <dbReference type="EMBL" id="KAL1311461.1"/>
    </source>
</evidence>
<keyword evidence="6 8" id="KW-0472">Membrane</keyword>
<comment type="caution">
    <text evidence="10">The sequence shown here is derived from an EMBL/GenBank/DDBJ whole genome shotgun (WGS) entry which is preliminary data.</text>
</comment>
<evidence type="ECO:0000256" key="5">
    <source>
        <dbReference type="ARBA" id="ARBA00022989"/>
    </source>
</evidence>
<proteinExistence type="inferred from homology"/>
<dbReference type="Proteomes" id="UP001562354">
    <property type="component" value="Unassembled WGS sequence"/>
</dbReference>
<feature type="transmembrane region" description="Helical" evidence="8">
    <location>
        <begin position="264"/>
        <end position="284"/>
    </location>
</feature>
<feature type="transmembrane region" description="Helical" evidence="8">
    <location>
        <begin position="334"/>
        <end position="356"/>
    </location>
</feature>
<organism evidence="10 11">
    <name type="scientific">Neodothiora populina</name>
    <dbReference type="NCBI Taxonomy" id="2781224"/>
    <lineage>
        <taxon>Eukaryota</taxon>
        <taxon>Fungi</taxon>
        <taxon>Dikarya</taxon>
        <taxon>Ascomycota</taxon>
        <taxon>Pezizomycotina</taxon>
        <taxon>Dothideomycetes</taxon>
        <taxon>Dothideomycetidae</taxon>
        <taxon>Dothideales</taxon>
        <taxon>Dothioraceae</taxon>
        <taxon>Neodothiora</taxon>
    </lineage>
</organism>
<protein>
    <recommendedName>
        <fullName evidence="9">Major facilitator superfamily (MFS) profile domain-containing protein</fullName>
    </recommendedName>
</protein>
<evidence type="ECO:0000313" key="11">
    <source>
        <dbReference type="Proteomes" id="UP001562354"/>
    </source>
</evidence>
<dbReference type="PRINTS" id="PR00171">
    <property type="entry name" value="SUGRTRNSPORT"/>
</dbReference>
<dbReference type="InterPro" id="IPR050360">
    <property type="entry name" value="MFS_Sugar_Transporters"/>
</dbReference>
<feature type="transmembrane region" description="Helical" evidence="8">
    <location>
        <begin position="403"/>
        <end position="424"/>
    </location>
</feature>
<accession>A0ABR3PPI2</accession>
<dbReference type="InterPro" id="IPR005828">
    <property type="entry name" value="MFS_sugar_transport-like"/>
</dbReference>
<dbReference type="PANTHER" id="PTHR48022:SF64">
    <property type="entry name" value="MAJOR FACILITATOR SUPERFAMILY (MFS) PROFILE DOMAIN-CONTAINING PROTEIN"/>
    <property type="match status" value="1"/>
</dbReference>
<sequence>MGSQGEKLDKNGLYLLAMLCWVSTLNSATQGYDSAMMNGLQILPSYAEYFRLTTATTSLNVAIVFVGSVIATPFAGILCDKWGRKVGMSVTAFIALTGATIQAAAVHEAMFCIGRLIIGISVTTGSTAAPAYVSEVSHPKYRVLLTGLCGAAWYVGSVMAAAITFGTQYLDNTWSWRAPSLLQFFPSVCCLVVIPFIPESPRWLVYQDRHEEALAVLLKYHGNGDPESPIVTLEYQEIVQTLEHEKSVQKANFKALVATRPNRWRFGVVAAVSIFCQISGNNIISYYLGSVLTAAGVTGVQTQLAINIGLSVFNLIMAIIGSGFCDRVGRRPSFLISTTAMAFMLVIVGVLNAVYANKISTAGSAAQILMIFIFYGCYSLVWTPLAYLYPLEVLSFSLRASGMASYNGLCYLAAFFNTYIIPYAMEWSSWKFYIISAAWCLVEVAIMWFYFPETKAMTLEEVDIIFDGVRHAEVDMKVIIGEEVLPKGGGDSTVVEYPTSAKD</sequence>
<dbReference type="PROSITE" id="PS50850">
    <property type="entry name" value="MFS"/>
    <property type="match status" value="1"/>
</dbReference>
<dbReference type="InterPro" id="IPR036259">
    <property type="entry name" value="MFS_trans_sf"/>
</dbReference>
<dbReference type="PANTHER" id="PTHR48022">
    <property type="entry name" value="PLASTIDIC GLUCOSE TRANSPORTER 4"/>
    <property type="match status" value="1"/>
</dbReference>
<evidence type="ECO:0000256" key="4">
    <source>
        <dbReference type="ARBA" id="ARBA00022692"/>
    </source>
</evidence>
<keyword evidence="3 7" id="KW-0813">Transport</keyword>
<feature type="transmembrane region" description="Helical" evidence="8">
    <location>
        <begin position="304"/>
        <end position="325"/>
    </location>
</feature>
<feature type="domain" description="Major facilitator superfamily (MFS) profile" evidence="9">
    <location>
        <begin position="19"/>
        <end position="455"/>
    </location>
</feature>
<dbReference type="InterPro" id="IPR020846">
    <property type="entry name" value="MFS_dom"/>
</dbReference>
<dbReference type="NCBIfam" id="TIGR00879">
    <property type="entry name" value="SP"/>
    <property type="match status" value="1"/>
</dbReference>
<evidence type="ECO:0000256" key="8">
    <source>
        <dbReference type="SAM" id="Phobius"/>
    </source>
</evidence>
<reference evidence="10 11" key="1">
    <citation type="submission" date="2024-07" db="EMBL/GenBank/DDBJ databases">
        <title>Draft sequence of the Neodothiora populina.</title>
        <authorList>
            <person name="Drown D.D."/>
            <person name="Schuette U.S."/>
            <person name="Buechlein A.B."/>
            <person name="Rusch D.R."/>
            <person name="Winton L.W."/>
            <person name="Adams G.A."/>
        </authorList>
    </citation>
    <scope>NUCLEOTIDE SEQUENCE [LARGE SCALE GENOMIC DNA]</scope>
    <source>
        <strain evidence="10 11">CPC 39397</strain>
    </source>
</reference>
<feature type="transmembrane region" description="Helical" evidence="8">
    <location>
        <begin position="368"/>
        <end position="391"/>
    </location>
</feature>
<dbReference type="EMBL" id="JBFMKM010000002">
    <property type="protein sequence ID" value="KAL1311461.1"/>
    <property type="molecule type" value="Genomic_DNA"/>
</dbReference>
<comment type="similarity">
    <text evidence="2 7">Belongs to the major facilitator superfamily. Sugar transporter (TC 2.A.1.1) family.</text>
</comment>
<evidence type="ECO:0000256" key="1">
    <source>
        <dbReference type="ARBA" id="ARBA00004141"/>
    </source>
</evidence>
<gene>
    <name evidence="10" type="ORF">AAFC00_004406</name>
</gene>
<evidence type="ECO:0000256" key="2">
    <source>
        <dbReference type="ARBA" id="ARBA00010992"/>
    </source>
</evidence>
<feature type="transmembrane region" description="Helical" evidence="8">
    <location>
        <begin position="52"/>
        <end position="79"/>
    </location>
</feature>